<proteinExistence type="predicted"/>
<dbReference type="AlphaFoldDB" id="A0A9W8ULW1"/>
<evidence type="ECO:0000256" key="1">
    <source>
        <dbReference type="SAM" id="MobiDB-lite"/>
    </source>
</evidence>
<accession>A0A9W8ULW1</accession>
<keyword evidence="3" id="KW-1185">Reference proteome</keyword>
<feature type="compositionally biased region" description="Polar residues" evidence="1">
    <location>
        <begin position="154"/>
        <end position="170"/>
    </location>
</feature>
<dbReference type="RefSeq" id="XP_056056157.1">
    <property type="nucleotide sequence ID" value="XM_056199297.1"/>
</dbReference>
<dbReference type="Proteomes" id="UP001144673">
    <property type="component" value="Chromosome 6"/>
</dbReference>
<evidence type="ECO:0000313" key="2">
    <source>
        <dbReference type="EMBL" id="KAJ4156033.1"/>
    </source>
</evidence>
<organism evidence="2 3">
    <name type="scientific">Akanthomyces muscarius</name>
    <name type="common">Entomopathogenic fungus</name>
    <name type="synonym">Lecanicillium muscarium</name>
    <dbReference type="NCBI Taxonomy" id="2231603"/>
    <lineage>
        <taxon>Eukaryota</taxon>
        <taxon>Fungi</taxon>
        <taxon>Dikarya</taxon>
        <taxon>Ascomycota</taxon>
        <taxon>Pezizomycotina</taxon>
        <taxon>Sordariomycetes</taxon>
        <taxon>Hypocreomycetidae</taxon>
        <taxon>Hypocreales</taxon>
        <taxon>Cordycipitaceae</taxon>
        <taxon>Akanthomyces</taxon>
    </lineage>
</organism>
<protein>
    <submittedName>
        <fullName evidence="2">Uncharacterized protein</fullName>
    </submittedName>
</protein>
<dbReference type="GeneID" id="80888406"/>
<dbReference type="KEGG" id="amus:LMH87_001247"/>
<name>A0A9W8ULW1_AKAMU</name>
<sequence length="349" mass="37270">MARHLATNNHGTQTRSKILGKLVAMPALPAVPNMDDFEAEYDSYRAQVSVWRKKKCLLVLAGMGSKTEPVAFEKACRAQFSHPYAAKFLWMLNKKAKRKHQGKVAVGFDDPSQREAAVPDLLRWTWKNHQIQIEGMSYKKYLNGLPAGQAAPKKSTQNRPLPSTQQNTFQPLKEPQAHRIVPQNTAATVATAAPFSASVAPPKQAGDPSPTTNIQPKTRALQIMAVPKSPFVIDLTGDSYLEPTCSVPNCVVTAVNVPCAAAAAVHEAAGITAVTAAAAQTAVDEAQAATFRAFNAETRGDLVAAAAAREDAAAADERARTAYGAAATAARLAAAYSGSISLRGIRHQY</sequence>
<comment type="caution">
    <text evidence="2">The sequence shown here is derived from an EMBL/GenBank/DDBJ whole genome shotgun (WGS) entry which is preliminary data.</text>
</comment>
<evidence type="ECO:0000313" key="3">
    <source>
        <dbReference type="Proteomes" id="UP001144673"/>
    </source>
</evidence>
<gene>
    <name evidence="2" type="ORF">LMH87_001247</name>
</gene>
<reference evidence="2" key="1">
    <citation type="journal article" date="2023" name="Access Microbiol">
        <title>De-novo genome assembly for Akanthomyces muscarius, a biocontrol agent of insect agricultural pests.</title>
        <authorList>
            <person name="Erdos Z."/>
            <person name="Studholme D.J."/>
            <person name="Raymond B."/>
            <person name="Sharma M."/>
        </authorList>
    </citation>
    <scope>NUCLEOTIDE SEQUENCE</scope>
    <source>
        <strain evidence="2">Ve6</strain>
    </source>
</reference>
<feature type="region of interest" description="Disordered" evidence="1">
    <location>
        <begin position="148"/>
        <end position="171"/>
    </location>
</feature>
<dbReference type="EMBL" id="JAJHUN010000007">
    <property type="protein sequence ID" value="KAJ4156033.1"/>
    <property type="molecule type" value="Genomic_DNA"/>
</dbReference>